<accession>A0A914DFM1</accession>
<dbReference type="Proteomes" id="UP000887540">
    <property type="component" value="Unplaced"/>
</dbReference>
<name>A0A914DFM1_9BILA</name>
<dbReference type="WBParaSite" id="ACRNAN_scaffold2470.g11752.t1">
    <property type="protein sequence ID" value="ACRNAN_scaffold2470.g11752.t1"/>
    <property type="gene ID" value="ACRNAN_scaffold2470.g11752"/>
</dbReference>
<proteinExistence type="predicted"/>
<keyword evidence="1" id="KW-1185">Reference proteome</keyword>
<reference evidence="2" key="1">
    <citation type="submission" date="2022-11" db="UniProtKB">
        <authorList>
            <consortium name="WormBaseParasite"/>
        </authorList>
    </citation>
    <scope>IDENTIFICATION</scope>
</reference>
<protein>
    <submittedName>
        <fullName evidence="2">Uncharacterized protein</fullName>
    </submittedName>
</protein>
<evidence type="ECO:0000313" key="1">
    <source>
        <dbReference type="Proteomes" id="UP000887540"/>
    </source>
</evidence>
<organism evidence="1 2">
    <name type="scientific">Acrobeloides nanus</name>
    <dbReference type="NCBI Taxonomy" id="290746"/>
    <lineage>
        <taxon>Eukaryota</taxon>
        <taxon>Metazoa</taxon>
        <taxon>Ecdysozoa</taxon>
        <taxon>Nematoda</taxon>
        <taxon>Chromadorea</taxon>
        <taxon>Rhabditida</taxon>
        <taxon>Tylenchina</taxon>
        <taxon>Cephalobomorpha</taxon>
        <taxon>Cephaloboidea</taxon>
        <taxon>Cephalobidae</taxon>
        <taxon>Acrobeloides</taxon>
    </lineage>
</organism>
<evidence type="ECO:0000313" key="2">
    <source>
        <dbReference type="WBParaSite" id="ACRNAN_scaffold2470.g11752.t1"/>
    </source>
</evidence>
<dbReference type="AlphaFoldDB" id="A0A914DFM1"/>
<sequence length="80" mass="9088">MRDCYRIVIACGIVIEMILNSDHGVCGTGPSEETETVTLGTGTWIRIQLGFGSWIIEEMQYARFFDDLDRHAPLRNEILL</sequence>